<gene>
    <name evidence="1" type="ORF">O0Q50_32035</name>
</gene>
<dbReference type="Proteomes" id="UP001269400">
    <property type="component" value="Unassembled WGS sequence"/>
</dbReference>
<dbReference type="AlphaFoldDB" id="A0AAX6NIS6"/>
<evidence type="ECO:0000313" key="2">
    <source>
        <dbReference type="Proteomes" id="UP001269400"/>
    </source>
</evidence>
<evidence type="ECO:0000313" key="1">
    <source>
        <dbReference type="EMBL" id="MDU9695798.1"/>
    </source>
</evidence>
<reference evidence="1" key="1">
    <citation type="journal article" date="2022" name="J Environ Chem Eng">
        <title>Biodegradation of petroleum oil using a constructed nonpathogenic and heavy metal-tolerant bacterial consortium isolated from marine sponges.</title>
        <authorList>
            <person name="Dechsakulwatana C."/>
            <person name="Rungsihiranrut A."/>
            <person name="Muangchinda C."/>
            <person name="Ningthoujam R."/>
            <person name="Klankeo P."/>
            <person name="Pinyakong O."/>
        </authorList>
    </citation>
    <scope>NUCLEOTIDE SEQUENCE</scope>
    <source>
        <strain evidence="1">TL01-2</strain>
    </source>
</reference>
<proteinExistence type="predicted"/>
<accession>A0AAX6NIS6</accession>
<organism evidence="1 2">
    <name type="scientific">Priestia aryabhattai</name>
    <name type="common">Bacillus aryabhattai</name>
    <dbReference type="NCBI Taxonomy" id="412384"/>
    <lineage>
        <taxon>Bacteria</taxon>
        <taxon>Bacillati</taxon>
        <taxon>Bacillota</taxon>
        <taxon>Bacilli</taxon>
        <taxon>Bacillales</taxon>
        <taxon>Bacillaceae</taxon>
        <taxon>Priestia</taxon>
    </lineage>
</organism>
<comment type="caution">
    <text evidence="1">The sequence shown here is derived from an EMBL/GenBank/DDBJ whole genome shotgun (WGS) entry which is preliminary data.</text>
</comment>
<dbReference type="RefSeq" id="WP_316911737.1">
    <property type="nucleotide sequence ID" value="NZ_JAPTGD010000019.1"/>
</dbReference>
<name>A0AAX6NIS6_PRIAR</name>
<sequence>MITVPLRINVRRGSVLLEEDSMVFETDQITKIRRKARTKTKFGWLGSKTGVKIDLTKTQMNDVLAVKNAVVYYLTGGSGDPAAMVANRDVGFGIHANIRMIERLEALTQEEKEDILINTPNEDLYLFVSPATMLDVAESFIKSNEVESKAEWKAFPYLTYTFRGKYKDKTISMAVTFENGVFFVTLIDIINHNYLVGETETGRNLKDNF</sequence>
<protein>
    <submittedName>
        <fullName evidence="1">Uncharacterized protein</fullName>
    </submittedName>
</protein>
<reference evidence="1" key="2">
    <citation type="submission" date="2022-12" db="EMBL/GenBank/DDBJ databases">
        <authorList>
            <person name="Dechsakulwatana C."/>
            <person name="Rungsihiranrut A."/>
            <person name="Muangchinda C."/>
            <person name="Ningthoujam R."/>
            <person name="Klankeo P."/>
            <person name="Pinyakong O."/>
        </authorList>
    </citation>
    <scope>NUCLEOTIDE SEQUENCE</scope>
    <source>
        <strain evidence="1">TL01-2</strain>
    </source>
</reference>
<dbReference type="EMBL" id="JAPTGD010000019">
    <property type="protein sequence ID" value="MDU9695798.1"/>
    <property type="molecule type" value="Genomic_DNA"/>
</dbReference>